<accession>A0ABN7PFC3</accession>
<reference evidence="1" key="1">
    <citation type="submission" date="2021-03" db="EMBL/GenBank/DDBJ databases">
        <authorList>
            <person name="Tran Van P."/>
        </authorList>
    </citation>
    <scope>NUCLEOTIDE SEQUENCE</scope>
</reference>
<keyword evidence="2" id="KW-1185">Reference proteome</keyword>
<dbReference type="EMBL" id="CAJPIN010048334">
    <property type="protein sequence ID" value="CAG2065932.1"/>
    <property type="molecule type" value="Genomic_DNA"/>
</dbReference>
<proteinExistence type="predicted"/>
<comment type="caution">
    <text evidence="1">The sequence shown here is derived from an EMBL/GenBank/DDBJ whole genome shotgun (WGS) entry which is preliminary data.</text>
</comment>
<evidence type="ECO:0000313" key="1">
    <source>
        <dbReference type="EMBL" id="CAG2065932.1"/>
    </source>
</evidence>
<dbReference type="Proteomes" id="UP001153148">
    <property type="component" value="Unassembled WGS sequence"/>
</dbReference>
<evidence type="ECO:0000313" key="2">
    <source>
        <dbReference type="Proteomes" id="UP001153148"/>
    </source>
</evidence>
<gene>
    <name evidence="1" type="ORF">TPAB3V08_LOCUS12875</name>
</gene>
<protein>
    <submittedName>
        <fullName evidence="1">Uncharacterized protein</fullName>
    </submittedName>
</protein>
<sequence>MVFDVSIVSKSDLHWLDCIVRSRLSSCTQLRDGDKYMETWKGNARNWECVEIETCETPRLTAVWVIRLCNNYANSLGFRRLYLEEVNSNLHGRKTTLITSDWNSNFDLHVIGNLIYCKSSDLDHSAESALLRLSPVNRPIKMTKNPISITEREREMVENQRNISF</sequence>
<name>A0ABN7PFC3_TIMPD</name>
<organism evidence="1 2">
    <name type="scientific">Timema podura</name>
    <name type="common">Walking stick</name>
    <dbReference type="NCBI Taxonomy" id="61482"/>
    <lineage>
        <taxon>Eukaryota</taxon>
        <taxon>Metazoa</taxon>
        <taxon>Ecdysozoa</taxon>
        <taxon>Arthropoda</taxon>
        <taxon>Hexapoda</taxon>
        <taxon>Insecta</taxon>
        <taxon>Pterygota</taxon>
        <taxon>Neoptera</taxon>
        <taxon>Polyneoptera</taxon>
        <taxon>Phasmatodea</taxon>
        <taxon>Timematodea</taxon>
        <taxon>Timematoidea</taxon>
        <taxon>Timematidae</taxon>
        <taxon>Timema</taxon>
    </lineage>
</organism>